<reference evidence="1 2" key="1">
    <citation type="submission" date="2017-03" db="EMBL/GenBank/DDBJ databases">
        <title>Lifting the veil on microbial sulfur biogeochemistry in mining wastewaters.</title>
        <authorList>
            <person name="Kantor R.S."/>
            <person name="Colenbrander Nelson T."/>
            <person name="Marshall S."/>
            <person name="Bennett D."/>
            <person name="Apte S."/>
            <person name="Camacho D."/>
            <person name="Thomas B.C."/>
            <person name="Warren L.A."/>
            <person name="Banfield J.F."/>
        </authorList>
    </citation>
    <scope>NUCLEOTIDE SEQUENCE [LARGE SCALE GENOMIC DNA]</scope>
    <source>
        <strain evidence="1">32-69-9</strain>
    </source>
</reference>
<dbReference type="AlphaFoldDB" id="A0A258FJJ2"/>
<evidence type="ECO:0000313" key="2">
    <source>
        <dbReference type="Proteomes" id="UP000215595"/>
    </source>
</evidence>
<sequence>MTMSKPPAMQRSRSQLATAYAPHSLFTFEGGSGGCMALPLSGNPPAELRPITRRLISEQIQEYFEAWALRAMRGQNLRHPVPAALAVDGRVLSEDAVRVRLGELEFQIPDAVGYVPFPLAFACTRCGLHRECRRLDRLAADAERFPQACPTGRASCANDWQQIDVVLTHWSGEIEALTPNYRHWVSSRGEIRDISRCSACDSERFFLRRPPGALAGWHFECVDCRTVRPILQRDRRTLELLGPQLDQNLALVAEMNMEPVSYRASAAYYPHGDRLLVFDEDEYVSLLGASRVAQLEAFISTRYGYPPSHLTDGEKERLLVAAGRENEWRNYVTMRSLIDTLIAGGATPQDQIEAASSGLAERETDWNATVFAGHQAASPGIVAACRERQNYVRRFDPVRMSVDHHTLVEEKLHGGQMSDGKEVSVDVTLLDRFLRPDGLTDLQFDQLRRESRRRLDLLGVAEMRLIRDVRVCEYTFGYTRTSSSPTVTRDKAGDAELPVRLRLFDKVQVGDGARHPVLCLLQSNEGFYLRLDEATVLEWLDANGVIPAPAPPGVGLGGRLIEEFAAIQHDPTSRFSRFLDEYRRERSVPRRAYPLVYTLLHSIAHHLIGVSASMSGLDLGSFGEHIFTPDLAILVYRRGMTMDLGNLSSMWRDRGDPQFGNEVLDQMVNPVSLRCGSESVCSHRGGACPDCVLIPENACLTRNELLSRSVLIGRGTPRWDDNGAPLVGFYEIARRRSALNSSS</sequence>
<comment type="caution">
    <text evidence="1">The sequence shown here is derived from an EMBL/GenBank/DDBJ whole genome shotgun (WGS) entry which is preliminary data.</text>
</comment>
<accession>A0A258FJJ2</accession>
<evidence type="ECO:0000313" key="1">
    <source>
        <dbReference type="EMBL" id="OYX32671.1"/>
    </source>
</evidence>
<name>A0A258FJJ2_9CAUL</name>
<evidence type="ECO:0008006" key="3">
    <source>
        <dbReference type="Google" id="ProtNLM"/>
    </source>
</evidence>
<dbReference type="Proteomes" id="UP000215595">
    <property type="component" value="Unassembled WGS sequence"/>
</dbReference>
<gene>
    <name evidence="1" type="ORF">B7Z01_10970</name>
</gene>
<protein>
    <recommendedName>
        <fullName evidence="3">DUF1998 domain-containing protein</fullName>
    </recommendedName>
</protein>
<proteinExistence type="predicted"/>
<dbReference type="EMBL" id="NCEB01000021">
    <property type="protein sequence ID" value="OYX32671.1"/>
    <property type="molecule type" value="Genomic_DNA"/>
</dbReference>
<organism evidence="1 2">
    <name type="scientific">Brevundimonas subvibrioides</name>
    <dbReference type="NCBI Taxonomy" id="74313"/>
    <lineage>
        <taxon>Bacteria</taxon>
        <taxon>Pseudomonadati</taxon>
        <taxon>Pseudomonadota</taxon>
        <taxon>Alphaproteobacteria</taxon>
        <taxon>Caulobacterales</taxon>
        <taxon>Caulobacteraceae</taxon>
        <taxon>Brevundimonas</taxon>
    </lineage>
</organism>